<evidence type="ECO:0000256" key="3">
    <source>
        <dbReference type="ARBA" id="ARBA00023159"/>
    </source>
</evidence>
<dbReference type="RefSeq" id="WP_076758095.1">
    <property type="nucleotide sequence ID" value="NZ_FTPL01000002.1"/>
</dbReference>
<dbReference type="InterPro" id="IPR047057">
    <property type="entry name" value="MerR_fam"/>
</dbReference>
<evidence type="ECO:0000256" key="4">
    <source>
        <dbReference type="ARBA" id="ARBA00023163"/>
    </source>
</evidence>
<organism evidence="6 7">
    <name type="scientific">Edaphobacillus lindanitolerans</name>
    <dbReference type="NCBI Taxonomy" id="550447"/>
    <lineage>
        <taxon>Bacteria</taxon>
        <taxon>Bacillati</taxon>
        <taxon>Bacillota</taxon>
        <taxon>Bacilli</taxon>
        <taxon>Bacillales</taxon>
        <taxon>Bacillaceae</taxon>
        <taxon>Edaphobacillus</taxon>
    </lineage>
</organism>
<keyword evidence="7" id="KW-1185">Reference proteome</keyword>
<reference evidence="7" key="1">
    <citation type="submission" date="2017-01" db="EMBL/GenBank/DDBJ databases">
        <authorList>
            <person name="Varghese N."/>
            <person name="Submissions S."/>
        </authorList>
    </citation>
    <scope>NUCLEOTIDE SEQUENCE [LARGE SCALE GENOMIC DNA]</scope>
    <source>
        <strain evidence="7">MNA4</strain>
    </source>
</reference>
<dbReference type="Gene3D" id="1.10.1660.10">
    <property type="match status" value="1"/>
</dbReference>
<dbReference type="GO" id="GO:0003677">
    <property type="term" value="F:DNA binding"/>
    <property type="evidence" value="ECO:0007669"/>
    <property type="project" value="UniProtKB-KW"/>
</dbReference>
<dbReference type="SUPFAM" id="SSF89082">
    <property type="entry name" value="Antibiotic binding domain of TipA-like multidrug resistance regulators"/>
    <property type="match status" value="1"/>
</dbReference>
<dbReference type="Proteomes" id="UP000187550">
    <property type="component" value="Unassembled WGS sequence"/>
</dbReference>
<dbReference type="STRING" id="550447.SAMN05428946_1735"/>
<dbReference type="InterPro" id="IPR036244">
    <property type="entry name" value="TipA-like_antibiotic-bd"/>
</dbReference>
<dbReference type="PANTHER" id="PTHR30204:SF90">
    <property type="entry name" value="HTH-TYPE TRANSCRIPTIONAL ACTIVATOR MTA"/>
    <property type="match status" value="1"/>
</dbReference>
<dbReference type="InterPro" id="IPR000551">
    <property type="entry name" value="MerR-type_HTH_dom"/>
</dbReference>
<protein>
    <submittedName>
        <fullName evidence="6">DNA-binding transcriptional regulator, MerR family</fullName>
    </submittedName>
</protein>
<keyword evidence="4" id="KW-0804">Transcription</keyword>
<dbReference type="Gene3D" id="1.10.490.50">
    <property type="entry name" value="Antibiotic binding domain of TipA-like multidrug resistance regulators"/>
    <property type="match status" value="1"/>
</dbReference>
<dbReference type="Pfam" id="PF07739">
    <property type="entry name" value="TipAS"/>
    <property type="match status" value="1"/>
</dbReference>
<dbReference type="PANTHER" id="PTHR30204">
    <property type="entry name" value="REDOX-CYCLING DRUG-SENSING TRANSCRIPTIONAL ACTIVATOR SOXR"/>
    <property type="match status" value="1"/>
</dbReference>
<evidence type="ECO:0000259" key="5">
    <source>
        <dbReference type="PROSITE" id="PS50937"/>
    </source>
</evidence>
<dbReference type="CDD" id="cd01106">
    <property type="entry name" value="HTH_TipAL-Mta"/>
    <property type="match status" value="1"/>
</dbReference>
<accession>A0A1U7PQM8</accession>
<feature type="domain" description="HTH merR-type" evidence="5">
    <location>
        <begin position="1"/>
        <end position="71"/>
    </location>
</feature>
<dbReference type="InterPro" id="IPR009061">
    <property type="entry name" value="DNA-bd_dom_put_sf"/>
</dbReference>
<sequence length="247" mass="28603">MHRKVKEVADLAGISVRTLHHYDRIGLLTPRTVSDAGYRLYDEEDLDRLQQILFFRELGFPLRKIGEILDSPSYDRREALGLQEKALIEKRSRLDRMIVTIGKTIKNMEGESEMSQQEKFEGFDFSKNPYEEEARQKWGDEPVDRANEKMAAIGPDGREDLGRQMDGLFKKLASLRDRKPDSEEVQQAIGEWHEFLNGMGHTYSPEAFRGLGQLYVQDDRFTKNMDRYGEGFAQFMADAMSVRADRL</sequence>
<keyword evidence="3" id="KW-0010">Activator</keyword>
<dbReference type="PROSITE" id="PS50937">
    <property type="entry name" value="HTH_MERR_2"/>
    <property type="match status" value="1"/>
</dbReference>
<evidence type="ECO:0000256" key="2">
    <source>
        <dbReference type="ARBA" id="ARBA00023125"/>
    </source>
</evidence>
<dbReference type="GO" id="GO:0003700">
    <property type="term" value="F:DNA-binding transcription factor activity"/>
    <property type="evidence" value="ECO:0007669"/>
    <property type="project" value="InterPro"/>
</dbReference>
<dbReference type="EMBL" id="FTPL01000002">
    <property type="protein sequence ID" value="SIT84560.1"/>
    <property type="molecule type" value="Genomic_DNA"/>
</dbReference>
<dbReference type="PRINTS" id="PR00040">
    <property type="entry name" value="HTHMERR"/>
</dbReference>
<name>A0A1U7PQM8_9BACI</name>
<dbReference type="SUPFAM" id="SSF46955">
    <property type="entry name" value="Putative DNA-binding domain"/>
    <property type="match status" value="1"/>
</dbReference>
<evidence type="ECO:0000256" key="1">
    <source>
        <dbReference type="ARBA" id="ARBA00023015"/>
    </source>
</evidence>
<dbReference type="OrthoDB" id="9814833at2"/>
<keyword evidence="1" id="KW-0805">Transcription regulation</keyword>
<keyword evidence="2 6" id="KW-0238">DNA-binding</keyword>
<proteinExistence type="predicted"/>
<gene>
    <name evidence="6" type="ORF">SAMN05428946_1735</name>
</gene>
<dbReference type="Pfam" id="PF13411">
    <property type="entry name" value="MerR_1"/>
    <property type="match status" value="1"/>
</dbReference>
<dbReference type="InterPro" id="IPR012925">
    <property type="entry name" value="TipAS_dom"/>
</dbReference>
<evidence type="ECO:0000313" key="7">
    <source>
        <dbReference type="Proteomes" id="UP000187550"/>
    </source>
</evidence>
<evidence type="ECO:0000313" key="6">
    <source>
        <dbReference type="EMBL" id="SIT84560.1"/>
    </source>
</evidence>
<dbReference type="SMART" id="SM00422">
    <property type="entry name" value="HTH_MERR"/>
    <property type="match status" value="1"/>
</dbReference>
<dbReference type="AlphaFoldDB" id="A0A1U7PQM8"/>